<dbReference type="AlphaFoldDB" id="A0A8H8D657"/>
<name>A0A8H8D657_AJECA</name>
<protein>
    <submittedName>
        <fullName evidence="1">Uncharacterized protein</fullName>
    </submittedName>
</protein>
<sequence>MASALLLQYFPSKYLSKKPSTPRNVQLHISSKTLRSTNSRACSESFCADEVSWSEDALRWFHNHGPKVQPYACDGWEANTGTKRKV</sequence>
<accession>A0A8H8D657</accession>
<evidence type="ECO:0000313" key="2">
    <source>
        <dbReference type="Proteomes" id="UP000670092"/>
    </source>
</evidence>
<dbReference type="VEuPathDB" id="FungiDB:I7I52_00079"/>
<dbReference type="EMBL" id="JAEVHI010000001">
    <property type="protein sequence ID" value="KAG5302434.1"/>
    <property type="molecule type" value="Genomic_DNA"/>
</dbReference>
<gene>
    <name evidence="1" type="ORF">I7I52_00079</name>
</gene>
<proteinExistence type="predicted"/>
<comment type="caution">
    <text evidence="1">The sequence shown here is derived from an EMBL/GenBank/DDBJ whole genome shotgun (WGS) entry which is preliminary data.</text>
</comment>
<organism evidence="1 2">
    <name type="scientific">Ajellomyces capsulatus</name>
    <name type="common">Darling's disease fungus</name>
    <name type="synonym">Histoplasma capsulatum</name>
    <dbReference type="NCBI Taxonomy" id="5037"/>
    <lineage>
        <taxon>Eukaryota</taxon>
        <taxon>Fungi</taxon>
        <taxon>Dikarya</taxon>
        <taxon>Ascomycota</taxon>
        <taxon>Pezizomycotina</taxon>
        <taxon>Eurotiomycetes</taxon>
        <taxon>Eurotiomycetidae</taxon>
        <taxon>Onygenales</taxon>
        <taxon>Ajellomycetaceae</taxon>
        <taxon>Histoplasma</taxon>
    </lineage>
</organism>
<dbReference type="Proteomes" id="UP000670092">
    <property type="component" value="Unassembled WGS sequence"/>
</dbReference>
<reference evidence="1 2" key="1">
    <citation type="submission" date="2021-01" db="EMBL/GenBank/DDBJ databases">
        <title>Chromosome-level genome assembly of a human fungal pathogen reveals clustering of transcriptionally co-regulated genes.</title>
        <authorList>
            <person name="Voorhies M."/>
            <person name="Cohen S."/>
            <person name="Shea T.P."/>
            <person name="Petrus S."/>
            <person name="Munoz J.F."/>
            <person name="Poplawski S."/>
            <person name="Goldman W.E."/>
            <person name="Michael T."/>
            <person name="Cuomo C.A."/>
            <person name="Sil A."/>
            <person name="Beyhan S."/>
        </authorList>
    </citation>
    <scope>NUCLEOTIDE SEQUENCE [LARGE SCALE GENOMIC DNA]</scope>
    <source>
        <strain evidence="1 2">G184AR</strain>
    </source>
</reference>
<evidence type="ECO:0000313" key="1">
    <source>
        <dbReference type="EMBL" id="KAG5302434.1"/>
    </source>
</evidence>